<feature type="transmembrane region" description="Helical" evidence="1">
    <location>
        <begin position="196"/>
        <end position="216"/>
    </location>
</feature>
<dbReference type="EMBL" id="JACCBA010000001">
    <property type="protein sequence ID" value="NYD46552.1"/>
    <property type="molecule type" value="Genomic_DNA"/>
</dbReference>
<name>A0A7Y9JEX0_9ACTN</name>
<keyword evidence="1" id="KW-0472">Membrane</keyword>
<feature type="transmembrane region" description="Helical" evidence="1">
    <location>
        <begin position="169"/>
        <end position="190"/>
    </location>
</feature>
<evidence type="ECO:0000313" key="3">
    <source>
        <dbReference type="Proteomes" id="UP000529783"/>
    </source>
</evidence>
<sequence length="224" mass="24365">MSPAAHARPAGAPAARKNPGRLAPLIPIAVDLVLPMVVLYGLRAAGATLWQALVASSAVPVLVVIVRFVRRRVVDYSALFVLVLMVFGVVLSLLTGNPRTLLVRDSWIWMLVGVAGVWLLASVAYGRPALMVVFRSFVLTKVGPEGLREWEARWDHDAGFRQGLRTLTAVWGAATVLNAVLHVIGAFVLPLDAAPLMLNLIWPVIAVPLFAFHLVYTKRKDLRA</sequence>
<dbReference type="AlphaFoldDB" id="A0A7Y9JEX0"/>
<evidence type="ECO:0008006" key="4">
    <source>
        <dbReference type="Google" id="ProtNLM"/>
    </source>
</evidence>
<comment type="caution">
    <text evidence="2">The sequence shown here is derived from an EMBL/GenBank/DDBJ whole genome shotgun (WGS) entry which is preliminary data.</text>
</comment>
<evidence type="ECO:0000256" key="1">
    <source>
        <dbReference type="SAM" id="Phobius"/>
    </source>
</evidence>
<dbReference type="NCBIfam" id="NF041646">
    <property type="entry name" value="VC0807_fam"/>
    <property type="match status" value="1"/>
</dbReference>
<accession>A0A7Y9JEX0</accession>
<protein>
    <recommendedName>
        <fullName evidence="4">DUF3159 domain-containing protein</fullName>
    </recommendedName>
</protein>
<organism evidence="2 3">
    <name type="scientific">Actinomadura luteofluorescens</name>
    <dbReference type="NCBI Taxonomy" id="46163"/>
    <lineage>
        <taxon>Bacteria</taxon>
        <taxon>Bacillati</taxon>
        <taxon>Actinomycetota</taxon>
        <taxon>Actinomycetes</taxon>
        <taxon>Streptosporangiales</taxon>
        <taxon>Thermomonosporaceae</taxon>
        <taxon>Actinomadura</taxon>
    </lineage>
</organism>
<feature type="transmembrane region" description="Helical" evidence="1">
    <location>
        <begin position="22"/>
        <end position="42"/>
    </location>
</feature>
<keyword evidence="1" id="KW-1133">Transmembrane helix</keyword>
<dbReference type="RefSeq" id="WP_179843791.1">
    <property type="nucleotide sequence ID" value="NZ_JACCBA010000001.1"/>
</dbReference>
<gene>
    <name evidence="2" type="ORF">BJY14_002535</name>
</gene>
<proteinExistence type="predicted"/>
<dbReference type="Proteomes" id="UP000529783">
    <property type="component" value="Unassembled WGS sequence"/>
</dbReference>
<feature type="transmembrane region" description="Helical" evidence="1">
    <location>
        <begin position="48"/>
        <end position="69"/>
    </location>
</feature>
<evidence type="ECO:0000313" key="2">
    <source>
        <dbReference type="EMBL" id="NYD46552.1"/>
    </source>
</evidence>
<feature type="transmembrane region" description="Helical" evidence="1">
    <location>
        <begin position="76"/>
        <end position="95"/>
    </location>
</feature>
<feature type="transmembrane region" description="Helical" evidence="1">
    <location>
        <begin position="107"/>
        <end position="126"/>
    </location>
</feature>
<keyword evidence="3" id="KW-1185">Reference proteome</keyword>
<keyword evidence="1" id="KW-0812">Transmembrane</keyword>
<reference evidence="2 3" key="1">
    <citation type="submission" date="2020-07" db="EMBL/GenBank/DDBJ databases">
        <title>Sequencing the genomes of 1000 actinobacteria strains.</title>
        <authorList>
            <person name="Klenk H.-P."/>
        </authorList>
    </citation>
    <scope>NUCLEOTIDE SEQUENCE [LARGE SCALE GENOMIC DNA]</scope>
    <source>
        <strain evidence="2 3">DSM 40398</strain>
    </source>
</reference>